<accession>A0ABS8VIV8</accession>
<evidence type="ECO:0000313" key="2">
    <source>
        <dbReference type="EMBL" id="MCD9646799.1"/>
    </source>
</evidence>
<comment type="caution">
    <text evidence="2">The sequence shown here is derived from an EMBL/GenBank/DDBJ whole genome shotgun (WGS) entry which is preliminary data.</text>
</comment>
<evidence type="ECO:0000256" key="1">
    <source>
        <dbReference type="SAM" id="MobiDB-lite"/>
    </source>
</evidence>
<dbReference type="Proteomes" id="UP000823775">
    <property type="component" value="Unassembled WGS sequence"/>
</dbReference>
<organism evidence="2 3">
    <name type="scientific">Datura stramonium</name>
    <name type="common">Jimsonweed</name>
    <name type="synonym">Common thornapple</name>
    <dbReference type="NCBI Taxonomy" id="4076"/>
    <lineage>
        <taxon>Eukaryota</taxon>
        <taxon>Viridiplantae</taxon>
        <taxon>Streptophyta</taxon>
        <taxon>Embryophyta</taxon>
        <taxon>Tracheophyta</taxon>
        <taxon>Spermatophyta</taxon>
        <taxon>Magnoliopsida</taxon>
        <taxon>eudicotyledons</taxon>
        <taxon>Gunneridae</taxon>
        <taxon>Pentapetalae</taxon>
        <taxon>asterids</taxon>
        <taxon>lamiids</taxon>
        <taxon>Solanales</taxon>
        <taxon>Solanaceae</taxon>
        <taxon>Solanoideae</taxon>
        <taxon>Datureae</taxon>
        <taxon>Datura</taxon>
    </lineage>
</organism>
<keyword evidence="3" id="KW-1185">Reference proteome</keyword>
<feature type="region of interest" description="Disordered" evidence="1">
    <location>
        <begin position="1"/>
        <end position="24"/>
    </location>
</feature>
<evidence type="ECO:0000313" key="3">
    <source>
        <dbReference type="Proteomes" id="UP000823775"/>
    </source>
</evidence>
<name>A0ABS8VIV8_DATST</name>
<proteinExistence type="predicted"/>
<protein>
    <submittedName>
        <fullName evidence="2">Uncharacterized protein</fullName>
    </submittedName>
</protein>
<feature type="non-terminal residue" evidence="2">
    <location>
        <position position="64"/>
    </location>
</feature>
<dbReference type="EMBL" id="JACEIK010004922">
    <property type="protein sequence ID" value="MCD9646799.1"/>
    <property type="molecule type" value="Genomic_DNA"/>
</dbReference>
<gene>
    <name evidence="2" type="ORF">HAX54_036982</name>
</gene>
<reference evidence="2 3" key="1">
    <citation type="journal article" date="2021" name="BMC Genomics">
        <title>Datura genome reveals duplications of psychoactive alkaloid biosynthetic genes and high mutation rate following tissue culture.</title>
        <authorList>
            <person name="Rajewski A."/>
            <person name="Carter-House D."/>
            <person name="Stajich J."/>
            <person name="Litt A."/>
        </authorList>
    </citation>
    <scope>NUCLEOTIDE SEQUENCE [LARGE SCALE GENOMIC DNA]</scope>
    <source>
        <strain evidence="2">AR-01</strain>
    </source>
</reference>
<sequence length="64" mass="7184">MILTEPSRTLGPKPNVNSKPNLDLNLKKRSKTRLELGTTRSRTTRLVEPRSRLGFGVTRVSLPV</sequence>